<dbReference type="KEGG" id="shp:Sput200_2697"/>
<feature type="domain" description="Capsule synthesis protein CapA" evidence="2">
    <location>
        <begin position="2"/>
        <end position="231"/>
    </location>
</feature>
<organism evidence="3 4">
    <name type="scientific">Shewanella putrefaciens (strain 200)</name>
    <dbReference type="NCBI Taxonomy" id="399804"/>
    <lineage>
        <taxon>Bacteria</taxon>
        <taxon>Pseudomonadati</taxon>
        <taxon>Pseudomonadota</taxon>
        <taxon>Gammaproteobacteria</taxon>
        <taxon>Alteromonadales</taxon>
        <taxon>Shewanellaceae</taxon>
        <taxon>Shewanella</taxon>
    </lineage>
</organism>
<sequence>MNVAFIGDIYLDDGLIKCDKDLLAGVRDEINAADFVVANLEAPVTNSNKKLNKIGPNLKMCELPRHLLDSIDVFSLANNHIMDYEYDGLRETLSYLHNNDKLYFGAGVNINDAYREVVVTKGDVSVALIGMAENEFSLTFGDEPGVAPLDPLFSYKYIKNAVNRYEHVVLFIHGGNEFSSLPSPKYRQLCKMFIDMGASAVISSHTHIVGPIELYNGRPIFYSLGNCIFNNDKPPQGWNIGLIALLSITENKISYSYHFFGQNRRNDGVMILCDDELQKIKEHHKLLCQDISDIHKYTSMWSDYIDKHSEQYFFRAFFPFIFRGAYRIVRVLKMSYFVFNKKSELFKQNYISCESHREILTEAIKRKINDDVS</sequence>
<dbReference type="PANTHER" id="PTHR33393:SF13">
    <property type="entry name" value="PGA BIOSYNTHESIS PROTEIN CAPA"/>
    <property type="match status" value="1"/>
</dbReference>
<proteinExistence type="inferred from homology"/>
<reference evidence="3 4" key="1">
    <citation type="submission" date="2011-01" db="EMBL/GenBank/DDBJ databases">
        <title>Complete sequence of Shewanella putrefaciens 200.</title>
        <authorList>
            <consortium name="US DOE Joint Genome Institute"/>
            <person name="Lucas S."/>
            <person name="Copeland A."/>
            <person name="Lapidus A."/>
            <person name="Cheng J.-F."/>
            <person name="Bruce D."/>
            <person name="Goodwin L."/>
            <person name="Pitluck S."/>
            <person name="Munk A.C."/>
            <person name="Detter J.C."/>
            <person name="Han C."/>
            <person name="Tapia R."/>
            <person name="Land M."/>
            <person name="Hauser L."/>
            <person name="Chang Y.-J."/>
            <person name="Jeffries C."/>
            <person name="Kyrpides N."/>
            <person name="Ivanova N."/>
            <person name="Mikhailova N."/>
            <person name="Kolker E."/>
            <person name="Lawrence C."/>
            <person name="McCue L.A."/>
            <person name="DiChristina T."/>
            <person name="Nealson K."/>
            <person name="Fredrickson J.K."/>
            <person name="Woyke T."/>
        </authorList>
    </citation>
    <scope>NUCLEOTIDE SEQUENCE [LARGE SCALE GENOMIC DNA]</scope>
    <source>
        <strain evidence="3 4">200</strain>
    </source>
</reference>
<accession>E6XG24</accession>
<dbReference type="SUPFAM" id="SSF56300">
    <property type="entry name" value="Metallo-dependent phosphatases"/>
    <property type="match status" value="1"/>
</dbReference>
<dbReference type="InterPro" id="IPR052169">
    <property type="entry name" value="CW_Biosynth-Accessory"/>
</dbReference>
<name>E6XG24_SHEP2</name>
<evidence type="ECO:0000313" key="4">
    <source>
        <dbReference type="Proteomes" id="UP000008209"/>
    </source>
</evidence>
<dbReference type="AlphaFoldDB" id="E6XG24"/>
<protein>
    <submittedName>
        <fullName evidence="3">Capsule synthesis protein, CapA</fullName>
    </submittedName>
</protein>
<dbReference type="PANTHER" id="PTHR33393">
    <property type="entry name" value="POLYGLUTAMINE SYNTHESIS ACCESSORY PROTEIN RV0574C-RELATED"/>
    <property type="match status" value="1"/>
</dbReference>
<dbReference type="CDD" id="cd07381">
    <property type="entry name" value="MPP_CapA"/>
    <property type="match status" value="1"/>
</dbReference>
<evidence type="ECO:0000313" key="3">
    <source>
        <dbReference type="EMBL" id="ADV55102.1"/>
    </source>
</evidence>
<dbReference type="HOGENOM" id="CLU_038823_2_1_6"/>
<evidence type="ECO:0000259" key="2">
    <source>
        <dbReference type="SMART" id="SM00854"/>
    </source>
</evidence>
<comment type="similarity">
    <text evidence="1">Belongs to the CapA family.</text>
</comment>
<dbReference type="InterPro" id="IPR019079">
    <property type="entry name" value="Capsule_synth_CapA"/>
</dbReference>
<gene>
    <name evidence="3" type="ordered locus">Sput200_2697</name>
</gene>
<dbReference type="SMART" id="SM00854">
    <property type="entry name" value="PGA_cap"/>
    <property type="match status" value="1"/>
</dbReference>
<dbReference type="Pfam" id="PF09587">
    <property type="entry name" value="PGA_cap"/>
    <property type="match status" value="1"/>
</dbReference>
<dbReference type="Proteomes" id="UP000008209">
    <property type="component" value="Chromosome"/>
</dbReference>
<dbReference type="InterPro" id="IPR029052">
    <property type="entry name" value="Metallo-depent_PP-like"/>
</dbReference>
<dbReference type="PATRIC" id="fig|399804.5.peg.2786"/>
<dbReference type="EMBL" id="CP002457">
    <property type="protein sequence ID" value="ADV55102.1"/>
    <property type="molecule type" value="Genomic_DNA"/>
</dbReference>
<dbReference type="OrthoDB" id="9810718at2"/>
<evidence type="ECO:0000256" key="1">
    <source>
        <dbReference type="ARBA" id="ARBA00005662"/>
    </source>
</evidence>
<dbReference type="Gene3D" id="3.60.21.10">
    <property type="match status" value="1"/>
</dbReference>